<sequence>MESRMLRFAMKSGAARAYSTRAKALFGLMLAGVLAGCAAPRPGTALVYDFGPGAVALAPANRMAPLPPLVLAEVQAPQSLDNTSVLYRLNYSDAHVLQPYAQARWSMPPAQLLRQQLRAALSAQRAVLNANEGVQSPAGALVLRLELEEFSQIFDSPQASSGLLRLRATLSQSAPGGEALVAQRVVLVKSPSVSPDAAGGVRALAAAAALAVEQLDQWVQQTQAALPAKL</sequence>
<dbReference type="AlphaFoldDB" id="C9Y6W7"/>
<evidence type="ECO:0000259" key="1">
    <source>
        <dbReference type="Pfam" id="PF03886"/>
    </source>
</evidence>
<feature type="domain" description="ABC-type transport auxiliary lipoprotein component" evidence="1">
    <location>
        <begin position="52"/>
        <end position="214"/>
    </location>
</feature>
<name>C9Y6W7_CURXX</name>
<reference evidence="2" key="1">
    <citation type="journal article" date="2010" name="Nature">
        <title>The Dynamic genome of Hydra.</title>
        <authorList>
            <person name="Chapman J.A."/>
            <person name="Kirkness E.F."/>
            <person name="Simakov O."/>
            <person name="Hampson S.E."/>
            <person name="Mitros T."/>
            <person name="Weinmaier T."/>
            <person name="Rattei T."/>
            <person name="Balasubramanian P.G."/>
            <person name="Borman J."/>
            <person name="Busam D."/>
            <person name="Disbennett K."/>
            <person name="Pfannkoch C."/>
            <person name="Sumin N."/>
            <person name="Sutton G."/>
            <person name="Viswanathan L."/>
            <person name="Walenz B."/>
            <person name="Goodstein D.M."/>
            <person name="Hellsten U."/>
            <person name="Kawashima T."/>
            <person name="Prochnik S.E."/>
            <person name="Putnam N.H."/>
            <person name="Shu S."/>
            <person name="Blumberg B."/>
            <person name="Dana C.E."/>
            <person name="Gee L."/>
            <person name="Kibler D.F."/>
            <person name="Law L."/>
            <person name="Lindgens D."/>
            <person name="Martinez D.E."/>
            <person name="Peng J."/>
            <person name="Wigge P.A."/>
            <person name="Bertulat B."/>
            <person name="Guder C."/>
            <person name="Nakamura Y."/>
            <person name="Ozbek S."/>
            <person name="Watanabe H."/>
            <person name="Khalturin K."/>
            <person name="Hemmrich G."/>
            <person name="Franke A."/>
            <person name="Augustin R."/>
            <person name="Fraune S."/>
            <person name="Hayakawa E."/>
            <person name="Hayakawa S."/>
            <person name="Hirose M."/>
            <person name="Hwang J."/>
            <person name="Ikeo K."/>
            <person name="Nishimiya-Fujisawa C."/>
            <person name="Ogura A."/>
            <person name="Takahashi T."/>
            <person name="Steinmetz P.R."/>
            <person name="Zhang X."/>
            <person name="Aufschnaiter R."/>
            <person name="Eder M.K."/>
            <person name="Gorny A.K."/>
            <person name="Salvenmoser W."/>
            <person name="Heimberg A.M."/>
            <person name="Wheeler B.M."/>
            <person name="Peterson K.J."/>
            <person name="Boettger A."/>
            <person name="Tischler P."/>
            <person name="Wolf A."/>
            <person name="Gojobori T."/>
            <person name="Remington K.A."/>
            <person name="Strausberg R.L."/>
            <person name="Venter J."/>
            <person name="Technau U."/>
            <person name="Hobmayer B."/>
            <person name="Bosch T.C."/>
            <person name="Holstein T.W."/>
            <person name="Fujisawa T."/>
            <person name="Bode H.R."/>
            <person name="David C.N."/>
            <person name="Rokhsar D.S."/>
            <person name="Steele R.E."/>
        </authorList>
    </citation>
    <scope>NUCLEOTIDE SEQUENCE</scope>
</reference>
<evidence type="ECO:0000313" key="2">
    <source>
        <dbReference type="EMBL" id="CBA26617.1"/>
    </source>
</evidence>
<organism evidence="2">
    <name type="scientific">Curvibacter symbiont subsp. Hydra magnipapillata</name>
    <dbReference type="NCBI Taxonomy" id="667019"/>
    <lineage>
        <taxon>Bacteria</taxon>
        <taxon>Pseudomonadati</taxon>
        <taxon>Pseudomonadota</taxon>
        <taxon>Betaproteobacteria</taxon>
        <taxon>Burkholderiales</taxon>
        <taxon>Comamonadaceae</taxon>
        <taxon>Curvibacter</taxon>
    </lineage>
</organism>
<dbReference type="InterPro" id="IPR005586">
    <property type="entry name" value="ABC_trans_aux"/>
</dbReference>
<dbReference type="SUPFAM" id="SSF159594">
    <property type="entry name" value="XCC0632-like"/>
    <property type="match status" value="1"/>
</dbReference>
<gene>
    <name evidence="2" type="ORF">Csp_H39500</name>
</gene>
<accession>C9Y6W7</accession>
<dbReference type="Gene3D" id="3.40.50.10610">
    <property type="entry name" value="ABC-type transport auxiliary lipoprotein component"/>
    <property type="match status" value="1"/>
</dbReference>
<dbReference type="EMBL" id="FN543102">
    <property type="protein sequence ID" value="CBA26617.1"/>
    <property type="molecule type" value="Genomic_DNA"/>
</dbReference>
<protein>
    <recommendedName>
        <fullName evidence="1">ABC-type transport auxiliary lipoprotein component domain-containing protein</fullName>
    </recommendedName>
</protein>
<dbReference type="Pfam" id="PF03886">
    <property type="entry name" value="ABC_trans_aux"/>
    <property type="match status" value="1"/>
</dbReference>
<proteinExistence type="predicted"/>